<dbReference type="EMBL" id="JBHLTM010000038">
    <property type="protein sequence ID" value="MFC0685099.1"/>
    <property type="molecule type" value="Genomic_DNA"/>
</dbReference>
<gene>
    <name evidence="1" type="ORF">ACFFF8_10865</name>
</gene>
<proteinExistence type="predicted"/>
<reference evidence="1 2" key="1">
    <citation type="submission" date="2024-09" db="EMBL/GenBank/DDBJ databases">
        <authorList>
            <person name="Sun Q."/>
            <person name="Mori K."/>
        </authorList>
    </citation>
    <scope>NUCLEOTIDE SEQUENCE [LARGE SCALE GENOMIC DNA]</scope>
    <source>
        <strain evidence="1 2">CICC 11035S</strain>
    </source>
</reference>
<comment type="caution">
    <text evidence="1">The sequence shown here is derived from an EMBL/GenBank/DDBJ whole genome shotgun (WGS) entry which is preliminary data.</text>
</comment>
<protein>
    <submittedName>
        <fullName evidence="1">Uncharacterized protein</fullName>
    </submittedName>
</protein>
<evidence type="ECO:0000313" key="2">
    <source>
        <dbReference type="Proteomes" id="UP001589858"/>
    </source>
</evidence>
<dbReference type="RefSeq" id="WP_267223360.1">
    <property type="nucleotide sequence ID" value="NZ_JAPCWC010000022.1"/>
</dbReference>
<accession>A0ABV6S779</accession>
<sequence length="589" mass="62586">MSIHDASAIVSRLGPCRIALDLAAHGRLAQELALLGCEIHALGADAPDAGSAYLEWPPAGGETAFAERLRSLGSAGRLVLRTAAGNRSRIEGIVLGAGWSRHPGDMTLPDYAQRTGHTLPALSFYERRASGEDGGLLSRPGIDADDTIARFVLAADQVRGGDTVLVDGADAADGARIVAALSQAAHVLTGSECAAIAPHSLDSVVAVQPDTAAGWEALLDRYLNLLKFDGRLILAIRRAAAPHEPLPEGWPELSAALSSRFLIEMRHEQGLLTQDPLGPRAIMPVPLGGNSTGPWLLVLASANPLAGAGHRDAYRPAALDGDASDAAIPVLTDFGNAYDNPWLYRPMVQMGERLRNDETLARLAEHVVSNTRPGSADQGAALTVYGYRVLETRAGSQAGPLIDAIASYVEAPETNGPEVPPHVARWKISLAFLAGRLCELIGDRGAARRWYRTAADADWARFSPILATKAVGAAFYEARLDIAEGELEAAREALQRGLAIALAAAACPHAEHMGDPARPLPFYLTELAEVIDMGSQCANALAKLPLLERDPGLFWRQVDVRRFGLATWNTDLQRENQQLQAALAGGQPC</sequence>
<dbReference type="Proteomes" id="UP001589858">
    <property type="component" value="Unassembled WGS sequence"/>
</dbReference>
<name>A0ABV6S779_9SPHN</name>
<keyword evidence="2" id="KW-1185">Reference proteome</keyword>
<organism evidence="1 2">
    <name type="scientific">Novosphingobium clariflavum</name>
    <dbReference type="NCBI Taxonomy" id="2029884"/>
    <lineage>
        <taxon>Bacteria</taxon>
        <taxon>Pseudomonadati</taxon>
        <taxon>Pseudomonadota</taxon>
        <taxon>Alphaproteobacteria</taxon>
        <taxon>Sphingomonadales</taxon>
        <taxon>Sphingomonadaceae</taxon>
        <taxon>Novosphingobium</taxon>
    </lineage>
</organism>
<evidence type="ECO:0000313" key="1">
    <source>
        <dbReference type="EMBL" id="MFC0685099.1"/>
    </source>
</evidence>